<dbReference type="AlphaFoldDB" id="A0A7J9FID9"/>
<sequence length="163" mass="19185">MATMRALSTRIKELEGELALCRATEDKGVSSATPNCEVDIPKTKELAGKRSCNMDNFLWRMEQYFPTKGIIDNAIKSRPIDKRHSEIKTWEEFQYELKGQLYPEYVKEEAREKLRQLTQRGTIGEYVREFKELIFQISDVNENKAFLTFNNGLKLWVRQELER</sequence>
<organism evidence="2 3">
    <name type="scientific">Gossypium trilobum</name>
    <dbReference type="NCBI Taxonomy" id="34281"/>
    <lineage>
        <taxon>Eukaryota</taxon>
        <taxon>Viridiplantae</taxon>
        <taxon>Streptophyta</taxon>
        <taxon>Embryophyta</taxon>
        <taxon>Tracheophyta</taxon>
        <taxon>Spermatophyta</taxon>
        <taxon>Magnoliopsida</taxon>
        <taxon>eudicotyledons</taxon>
        <taxon>Gunneridae</taxon>
        <taxon>Pentapetalae</taxon>
        <taxon>rosids</taxon>
        <taxon>malvids</taxon>
        <taxon>Malvales</taxon>
        <taxon>Malvaceae</taxon>
        <taxon>Malvoideae</taxon>
        <taxon>Gossypium</taxon>
    </lineage>
</organism>
<name>A0A7J9FID9_9ROSI</name>
<dbReference type="InterPro" id="IPR005162">
    <property type="entry name" value="Retrotrans_gag_dom"/>
</dbReference>
<proteinExistence type="predicted"/>
<dbReference type="Proteomes" id="UP000593568">
    <property type="component" value="Unassembled WGS sequence"/>
</dbReference>
<evidence type="ECO:0000259" key="1">
    <source>
        <dbReference type="Pfam" id="PF03732"/>
    </source>
</evidence>
<dbReference type="EMBL" id="JABEZW010217335">
    <property type="protein sequence ID" value="MBA0785007.1"/>
    <property type="molecule type" value="Genomic_DNA"/>
</dbReference>
<comment type="caution">
    <text evidence="2">The sequence shown here is derived from an EMBL/GenBank/DDBJ whole genome shotgun (WGS) entry which is preliminary data.</text>
</comment>
<evidence type="ECO:0000313" key="3">
    <source>
        <dbReference type="Proteomes" id="UP000593568"/>
    </source>
</evidence>
<reference evidence="2 3" key="1">
    <citation type="journal article" date="2019" name="Genome Biol. Evol.">
        <title>Insights into the evolution of the New World diploid cottons (Gossypium, subgenus Houzingenia) based on genome sequencing.</title>
        <authorList>
            <person name="Grover C.E."/>
            <person name="Arick M.A. 2nd"/>
            <person name="Thrash A."/>
            <person name="Conover J.L."/>
            <person name="Sanders W.S."/>
            <person name="Peterson D.G."/>
            <person name="Frelichowski J.E."/>
            <person name="Scheffler J.A."/>
            <person name="Scheffler B.E."/>
            <person name="Wendel J.F."/>
        </authorList>
    </citation>
    <scope>NUCLEOTIDE SEQUENCE [LARGE SCALE GENOMIC DNA]</scope>
    <source>
        <strain evidence="2">8</strain>
        <tissue evidence="2">Leaf</tissue>
    </source>
</reference>
<gene>
    <name evidence="2" type="ORF">Gotri_025292</name>
</gene>
<feature type="domain" description="Retrotransposon gag" evidence="1">
    <location>
        <begin position="82"/>
        <end position="154"/>
    </location>
</feature>
<protein>
    <recommendedName>
        <fullName evidence="1">Retrotransposon gag domain-containing protein</fullName>
    </recommendedName>
</protein>
<accession>A0A7J9FID9</accession>
<dbReference type="Pfam" id="PF03732">
    <property type="entry name" value="Retrotrans_gag"/>
    <property type="match status" value="1"/>
</dbReference>
<evidence type="ECO:0000313" key="2">
    <source>
        <dbReference type="EMBL" id="MBA0785007.1"/>
    </source>
</evidence>
<keyword evidence="3" id="KW-1185">Reference proteome</keyword>